<dbReference type="Proteomes" id="UP001061862">
    <property type="component" value="Chromosome"/>
</dbReference>
<name>A0ABY6CCE7_9HYPH</name>
<dbReference type="EMBL" id="CP104965">
    <property type="protein sequence ID" value="UXN69920.1"/>
    <property type="molecule type" value="Genomic_DNA"/>
</dbReference>
<organism evidence="1 2">
    <name type="scientific">Devosia neptuniae</name>
    <dbReference type="NCBI Taxonomy" id="191302"/>
    <lineage>
        <taxon>Bacteria</taxon>
        <taxon>Pseudomonadati</taxon>
        <taxon>Pseudomonadota</taxon>
        <taxon>Alphaproteobacteria</taxon>
        <taxon>Hyphomicrobiales</taxon>
        <taxon>Devosiaceae</taxon>
        <taxon>Devosia</taxon>
    </lineage>
</organism>
<accession>A0ABY6CCE7</accession>
<evidence type="ECO:0000313" key="2">
    <source>
        <dbReference type="Proteomes" id="UP001061862"/>
    </source>
</evidence>
<sequence>MPAPSKFNQTTADRICERLADGESLRTICADEDMPDKATVFRWLADDQHEAFRDQYARAREAQADALVDEMIDIADDGCNDWMERKNADGESIGWMENGEALRRSQLRIAARQWVAGKMRPKKYGDKLELEHGGRVELVPVINLNGSGSNGG</sequence>
<keyword evidence="2" id="KW-1185">Reference proteome</keyword>
<dbReference type="Gene3D" id="1.10.10.60">
    <property type="entry name" value="Homeodomain-like"/>
    <property type="match status" value="1"/>
</dbReference>
<dbReference type="RefSeq" id="WP_262168622.1">
    <property type="nucleotide sequence ID" value="NZ_CP104965.1"/>
</dbReference>
<protein>
    <submittedName>
        <fullName evidence="1">Terminase small subunit protein</fullName>
    </submittedName>
</protein>
<evidence type="ECO:0000313" key="1">
    <source>
        <dbReference type="EMBL" id="UXN69920.1"/>
    </source>
</evidence>
<gene>
    <name evidence="1" type="ORF">N8A98_22375</name>
</gene>
<proteinExistence type="predicted"/>
<dbReference type="InterPro" id="IPR048683">
    <property type="entry name" value="Sf6_terminase"/>
</dbReference>
<dbReference type="Pfam" id="PF20901">
    <property type="entry name" value="Sf6_terminase"/>
    <property type="match status" value="1"/>
</dbReference>
<reference evidence="1 2" key="1">
    <citation type="submission" date="2022-09" db="EMBL/GenBank/DDBJ databases">
        <title>Interaction between co-microsymbionts with complementary sets of symbiotic genes in legume-rhizobium systems.</title>
        <authorList>
            <person name="Safronova V."/>
            <person name="Sazanova A."/>
            <person name="Afonin A."/>
            <person name="Chirak E."/>
        </authorList>
    </citation>
    <scope>NUCLEOTIDE SEQUENCE [LARGE SCALE GENOMIC DNA]</scope>
    <source>
        <strain evidence="1 2">A18/4-1</strain>
    </source>
</reference>